<comment type="caution">
    <text evidence="2">The sequence shown here is derived from an EMBL/GenBank/DDBJ whole genome shotgun (WGS) entry which is preliminary data.</text>
</comment>
<dbReference type="Proteomes" id="UP001337305">
    <property type="component" value="Unassembled WGS sequence"/>
</dbReference>
<name>A0ABU7XXR9_9FLAO</name>
<gene>
    <name evidence="2" type="ORF">N1F79_20585</name>
</gene>
<feature type="signal peptide" evidence="1">
    <location>
        <begin position="1"/>
        <end position="24"/>
    </location>
</feature>
<sequence length="145" mass="16734">MMKHHITLGVFLFLGIVNSTTLQAQVNPSIDELHNYFNNQQLLLTYREGEVLYGTYYFLEIHYCDNGYYGLYGNTIKKTVLGNEQKTNWQEYGTWKITSQNGINGIHYMANNGNQQFYPLYKLSNGDLFIKEGVSIVRQGKAICK</sequence>
<feature type="chain" id="PRO_5046788802" description="Nicotinic acid mononucleotide adenyltransferase" evidence="1">
    <location>
        <begin position="25"/>
        <end position="145"/>
    </location>
</feature>
<proteinExistence type="predicted"/>
<keyword evidence="3" id="KW-1185">Reference proteome</keyword>
<evidence type="ECO:0000313" key="2">
    <source>
        <dbReference type="EMBL" id="MEF3835534.1"/>
    </source>
</evidence>
<accession>A0ABU7XXR9</accession>
<protein>
    <recommendedName>
        <fullName evidence="4">Nicotinic acid mononucleotide adenyltransferase</fullName>
    </recommendedName>
</protein>
<evidence type="ECO:0008006" key="4">
    <source>
        <dbReference type="Google" id="ProtNLM"/>
    </source>
</evidence>
<evidence type="ECO:0000256" key="1">
    <source>
        <dbReference type="SAM" id="SignalP"/>
    </source>
</evidence>
<dbReference type="EMBL" id="JAODOP010000004">
    <property type="protein sequence ID" value="MEF3835534.1"/>
    <property type="molecule type" value="Genomic_DNA"/>
</dbReference>
<reference evidence="2 3" key="1">
    <citation type="submission" date="2022-09" db="EMBL/GenBank/DDBJ databases">
        <title>Genome sequencing of Flavivirga sp. MEBiC05379.</title>
        <authorList>
            <person name="Oh H.-M."/>
            <person name="Kwon K.K."/>
            <person name="Park M.J."/>
            <person name="Yang S.-H."/>
        </authorList>
    </citation>
    <scope>NUCLEOTIDE SEQUENCE [LARGE SCALE GENOMIC DNA]</scope>
    <source>
        <strain evidence="2 3">MEBiC05379</strain>
    </source>
</reference>
<evidence type="ECO:0000313" key="3">
    <source>
        <dbReference type="Proteomes" id="UP001337305"/>
    </source>
</evidence>
<organism evidence="2 3">
    <name type="scientific">Flavivirga spongiicola</name>
    <dbReference type="NCBI Taxonomy" id="421621"/>
    <lineage>
        <taxon>Bacteria</taxon>
        <taxon>Pseudomonadati</taxon>
        <taxon>Bacteroidota</taxon>
        <taxon>Flavobacteriia</taxon>
        <taxon>Flavobacteriales</taxon>
        <taxon>Flavobacteriaceae</taxon>
        <taxon>Flavivirga</taxon>
    </lineage>
</organism>
<keyword evidence="1" id="KW-0732">Signal</keyword>
<dbReference type="RefSeq" id="WP_303307819.1">
    <property type="nucleotide sequence ID" value="NZ_JAODOP010000004.1"/>
</dbReference>